<reference evidence="1" key="1">
    <citation type="submission" date="2021-05" db="EMBL/GenBank/DDBJ databases">
        <authorList>
            <person name="Alioto T."/>
            <person name="Alioto T."/>
            <person name="Gomez Garrido J."/>
        </authorList>
    </citation>
    <scope>NUCLEOTIDE SEQUENCE</scope>
</reference>
<dbReference type="AlphaFoldDB" id="A0A8D8WNP4"/>
<accession>A0A8D8WNP4</accession>
<sequence>MIPLLSLLLITRKRWINIILDRSNISSIPRAILPLKDCLESLLTTRFNTPRAILPLKDCLEGLPTPSSNIPRAILKDCLEGHLTTNSNIPRANLPLKDCPNPPLLISPGQTVPCVKRHPLLLF</sequence>
<dbReference type="EMBL" id="HBUF01208688">
    <property type="protein sequence ID" value="CAG6664850.1"/>
    <property type="molecule type" value="Transcribed_RNA"/>
</dbReference>
<evidence type="ECO:0000313" key="1">
    <source>
        <dbReference type="EMBL" id="CAG6664850.1"/>
    </source>
</evidence>
<organism evidence="1">
    <name type="scientific">Cacopsylla melanoneura</name>
    <dbReference type="NCBI Taxonomy" id="428564"/>
    <lineage>
        <taxon>Eukaryota</taxon>
        <taxon>Metazoa</taxon>
        <taxon>Ecdysozoa</taxon>
        <taxon>Arthropoda</taxon>
        <taxon>Hexapoda</taxon>
        <taxon>Insecta</taxon>
        <taxon>Pterygota</taxon>
        <taxon>Neoptera</taxon>
        <taxon>Paraneoptera</taxon>
        <taxon>Hemiptera</taxon>
        <taxon>Sternorrhyncha</taxon>
        <taxon>Psylloidea</taxon>
        <taxon>Psyllidae</taxon>
        <taxon>Psyllinae</taxon>
        <taxon>Cacopsylla</taxon>
    </lineage>
</organism>
<proteinExistence type="predicted"/>
<name>A0A8D8WNP4_9HEMI</name>
<dbReference type="EMBL" id="HBUF01208684">
    <property type="protein sequence ID" value="CAG6664834.1"/>
    <property type="molecule type" value="Transcribed_RNA"/>
</dbReference>
<protein>
    <submittedName>
        <fullName evidence="1">Uncharacterized protein</fullName>
    </submittedName>
</protein>